<name>A0A183JC50_9TREM</name>
<organism evidence="1">
    <name type="scientific">Schistosoma curassoni</name>
    <dbReference type="NCBI Taxonomy" id="6186"/>
    <lineage>
        <taxon>Eukaryota</taxon>
        <taxon>Metazoa</taxon>
        <taxon>Spiralia</taxon>
        <taxon>Lophotrochozoa</taxon>
        <taxon>Platyhelminthes</taxon>
        <taxon>Trematoda</taxon>
        <taxon>Digenea</taxon>
        <taxon>Strigeidida</taxon>
        <taxon>Schistosomatoidea</taxon>
        <taxon>Schistosomatidae</taxon>
        <taxon>Schistosoma</taxon>
    </lineage>
</organism>
<dbReference type="WBParaSite" id="SCUD_0000025601-mRNA-1">
    <property type="protein sequence ID" value="SCUD_0000025601-mRNA-1"/>
    <property type="gene ID" value="SCUD_0000025601"/>
</dbReference>
<evidence type="ECO:0000313" key="1">
    <source>
        <dbReference type="WBParaSite" id="SCUD_0000025601-mRNA-1"/>
    </source>
</evidence>
<dbReference type="AlphaFoldDB" id="A0A183JC50"/>
<accession>A0A183JC50</accession>
<proteinExistence type="predicted"/>
<sequence>MVTVNVTHSDKGKRQVYVLIDANEISDDVLQKVTRNTYFLANSIADKLKRSGLLSVGGTKGITVFVSVPLVTLSSSNAGIGVS</sequence>
<reference evidence="1" key="1">
    <citation type="submission" date="2016-06" db="UniProtKB">
        <authorList>
            <consortium name="WormBaseParasite"/>
        </authorList>
    </citation>
    <scope>IDENTIFICATION</scope>
</reference>
<protein>
    <submittedName>
        <fullName evidence="1">DUF2922 domain-containing protein</fullName>
    </submittedName>
</protein>